<dbReference type="GO" id="GO:0005783">
    <property type="term" value="C:endoplasmic reticulum"/>
    <property type="evidence" value="ECO:0007669"/>
    <property type="project" value="UniProtKB-SubCell"/>
</dbReference>
<dbReference type="InterPro" id="IPR029058">
    <property type="entry name" value="AB_hydrolase_fold"/>
</dbReference>
<dbReference type="OrthoDB" id="4225476at2759"/>
<dbReference type="AlphaFoldDB" id="B8M8S8"/>
<dbReference type="HOGENOM" id="CLU_000288_182_0_1"/>
<evidence type="ECO:0000256" key="6">
    <source>
        <dbReference type="ARBA" id="ARBA00023128"/>
    </source>
</evidence>
<name>B8M8S8_TALSN</name>
<keyword evidence="11" id="KW-1185">Reference proteome</keyword>
<evidence type="ECO:0000313" key="10">
    <source>
        <dbReference type="EMBL" id="EED20591.1"/>
    </source>
</evidence>
<comment type="subcellular location">
    <subcellularLocation>
        <location evidence="2">Endoplasmic reticulum</location>
    </subcellularLocation>
    <subcellularLocation>
        <location evidence="3">Membrane</location>
    </subcellularLocation>
    <subcellularLocation>
        <location evidence="1">Mitochondrion</location>
    </subcellularLocation>
</comment>
<evidence type="ECO:0000256" key="2">
    <source>
        <dbReference type="ARBA" id="ARBA00004240"/>
    </source>
</evidence>
<feature type="compositionally biased region" description="Polar residues" evidence="8">
    <location>
        <begin position="303"/>
        <end position="313"/>
    </location>
</feature>
<dbReference type="InterPro" id="IPR007751">
    <property type="entry name" value="DUF676_lipase-like"/>
</dbReference>
<evidence type="ECO:0000256" key="7">
    <source>
        <dbReference type="ARBA" id="ARBA00023136"/>
    </source>
</evidence>
<protein>
    <recommendedName>
        <fullName evidence="9">DUF676 domain-containing protein</fullName>
    </recommendedName>
</protein>
<dbReference type="GO" id="GO:0005739">
    <property type="term" value="C:mitochondrion"/>
    <property type="evidence" value="ECO:0007669"/>
    <property type="project" value="UniProtKB-SubCell"/>
</dbReference>
<dbReference type="GeneID" id="8102179"/>
<dbReference type="PhylomeDB" id="B8M8S8"/>
<dbReference type="GO" id="GO:0016020">
    <property type="term" value="C:membrane"/>
    <property type="evidence" value="ECO:0007669"/>
    <property type="project" value="UniProtKB-SubCell"/>
</dbReference>
<dbReference type="PANTHER" id="PTHR48182:SF2">
    <property type="entry name" value="PROTEIN SERAC1"/>
    <property type="match status" value="1"/>
</dbReference>
<organism evidence="10 11">
    <name type="scientific">Talaromyces stipitatus (strain ATCC 10500 / CBS 375.48 / QM 6759 / NRRL 1006)</name>
    <name type="common">Penicillium stipitatum</name>
    <dbReference type="NCBI Taxonomy" id="441959"/>
    <lineage>
        <taxon>Eukaryota</taxon>
        <taxon>Fungi</taxon>
        <taxon>Dikarya</taxon>
        <taxon>Ascomycota</taxon>
        <taxon>Pezizomycotina</taxon>
        <taxon>Eurotiomycetes</taxon>
        <taxon>Eurotiomycetidae</taxon>
        <taxon>Eurotiales</taxon>
        <taxon>Trichocomaceae</taxon>
        <taxon>Talaromyces</taxon>
        <taxon>Talaromyces sect. Talaromyces</taxon>
    </lineage>
</organism>
<feature type="domain" description="DUF676" evidence="9">
    <location>
        <begin position="105"/>
        <end position="166"/>
    </location>
</feature>
<dbReference type="InterPro" id="IPR052374">
    <property type="entry name" value="SERAC1"/>
</dbReference>
<proteinExistence type="inferred from homology"/>
<evidence type="ECO:0000256" key="3">
    <source>
        <dbReference type="ARBA" id="ARBA00004370"/>
    </source>
</evidence>
<keyword evidence="6" id="KW-0496">Mitochondrion</keyword>
<evidence type="ECO:0000313" key="11">
    <source>
        <dbReference type="Proteomes" id="UP000001745"/>
    </source>
</evidence>
<dbReference type="Gene3D" id="3.40.50.1820">
    <property type="entry name" value="alpha/beta hydrolase"/>
    <property type="match status" value="1"/>
</dbReference>
<sequence length="356" mass="40072">MGLPSLLRLRSSHTATSPLDDNQLVRYERNKQPTEPAPFPDGIMVLHDCPDAIVDICFLHGLTGDRESTWTAAGQTEPWPKTLLPSELKRARILTFGYDAAREHASSRPLIFVAHSLGGLVCKQALLHSRNSAETHLRGIFECTKGIIFMGTPHRGSWMANWAHIPVKVLDIFFPTNPKLVQILATDSELLKVNQDQFLSMVNGINQDGSGRRIEMTCFHELLPLRRNIIVVSKDSATFDGYNPVSIHGNHINMIKFASRKDSGFERVKGELRRWEEEIEKNIDGQQQKQQQHQKVESREDSATTPFRQSSGSIPRIASRNHHFNHNTGTIHYNVAEGGNLLTGAIFQGDIDFSRR</sequence>
<dbReference type="eggNOG" id="KOG2029">
    <property type="taxonomic scope" value="Eukaryota"/>
</dbReference>
<gene>
    <name evidence="10" type="ORF">TSTA_038040</name>
</gene>
<evidence type="ECO:0000256" key="1">
    <source>
        <dbReference type="ARBA" id="ARBA00004173"/>
    </source>
</evidence>
<reference evidence="11" key="1">
    <citation type="journal article" date="2015" name="Genome Announc.">
        <title>Genome sequence of the AIDS-associated pathogen Penicillium marneffei (ATCC18224) and its near taxonomic relative Talaromyces stipitatus (ATCC10500).</title>
        <authorList>
            <person name="Nierman W.C."/>
            <person name="Fedorova-Abrams N.D."/>
            <person name="Andrianopoulos A."/>
        </authorList>
    </citation>
    <scope>NUCLEOTIDE SEQUENCE [LARGE SCALE GENOMIC DNA]</scope>
    <source>
        <strain evidence="11">ATCC 10500 / CBS 375.48 / QM 6759 / NRRL 1006</strain>
    </source>
</reference>
<evidence type="ECO:0000259" key="9">
    <source>
        <dbReference type="Pfam" id="PF05057"/>
    </source>
</evidence>
<accession>B8M8S8</accession>
<dbReference type="RefSeq" id="XP_002481025.1">
    <property type="nucleotide sequence ID" value="XM_002480980.1"/>
</dbReference>
<keyword evidence="7" id="KW-0472">Membrane</keyword>
<evidence type="ECO:0000256" key="5">
    <source>
        <dbReference type="ARBA" id="ARBA00022824"/>
    </source>
</evidence>
<dbReference type="VEuPathDB" id="FungiDB:TSTA_038040"/>
<dbReference type="InParanoid" id="B8M8S8"/>
<dbReference type="SUPFAM" id="SSF53474">
    <property type="entry name" value="alpha/beta-Hydrolases"/>
    <property type="match status" value="1"/>
</dbReference>
<evidence type="ECO:0000256" key="4">
    <source>
        <dbReference type="ARBA" id="ARBA00007920"/>
    </source>
</evidence>
<evidence type="ECO:0000256" key="8">
    <source>
        <dbReference type="SAM" id="MobiDB-lite"/>
    </source>
</evidence>
<feature type="region of interest" description="Disordered" evidence="8">
    <location>
        <begin position="280"/>
        <end position="321"/>
    </location>
</feature>
<dbReference type="Proteomes" id="UP000001745">
    <property type="component" value="Unassembled WGS sequence"/>
</dbReference>
<dbReference type="OMA" id="HANHSAM"/>
<comment type="similarity">
    <text evidence="4">Belongs to the putative lipase ROG1 family.</text>
</comment>
<dbReference type="Pfam" id="PF05057">
    <property type="entry name" value="DUF676"/>
    <property type="match status" value="1"/>
</dbReference>
<keyword evidence="5" id="KW-0256">Endoplasmic reticulum</keyword>
<dbReference type="PANTHER" id="PTHR48182">
    <property type="entry name" value="PROTEIN SERAC1"/>
    <property type="match status" value="1"/>
</dbReference>
<dbReference type="EMBL" id="EQ962654">
    <property type="protein sequence ID" value="EED20591.1"/>
    <property type="molecule type" value="Genomic_DNA"/>
</dbReference>